<dbReference type="Pfam" id="PF01782">
    <property type="entry name" value="RimM"/>
    <property type="match status" value="1"/>
</dbReference>
<proteinExistence type="predicted"/>
<dbReference type="InterPro" id="IPR036976">
    <property type="entry name" value="RimM_N_sf"/>
</dbReference>
<feature type="domain" description="RimM N-terminal" evidence="1">
    <location>
        <begin position="10"/>
        <end position="59"/>
    </location>
</feature>
<organism evidence="2">
    <name type="scientific">marine sediment metagenome</name>
    <dbReference type="NCBI Taxonomy" id="412755"/>
    <lineage>
        <taxon>unclassified sequences</taxon>
        <taxon>metagenomes</taxon>
        <taxon>ecological metagenomes</taxon>
    </lineage>
</organism>
<sequence length="60" mass="6818">MKPAEPEFMTIGKILAPWGSKGKLKVEVATDFPQRFARSSKVYINRQPVTIDSTDWHKGK</sequence>
<protein>
    <recommendedName>
        <fullName evidence="1">RimM N-terminal domain-containing protein</fullName>
    </recommendedName>
</protein>
<dbReference type="SUPFAM" id="SSF50447">
    <property type="entry name" value="Translation proteins"/>
    <property type="match status" value="1"/>
</dbReference>
<comment type="caution">
    <text evidence="2">The sequence shown here is derived from an EMBL/GenBank/DDBJ whole genome shotgun (WGS) entry which is preliminary data.</text>
</comment>
<name>X1NHV4_9ZZZZ</name>
<evidence type="ECO:0000313" key="2">
    <source>
        <dbReference type="EMBL" id="GAI43592.1"/>
    </source>
</evidence>
<gene>
    <name evidence="2" type="ORF">S06H3_46772</name>
</gene>
<dbReference type="EMBL" id="BARV01029320">
    <property type="protein sequence ID" value="GAI43592.1"/>
    <property type="molecule type" value="Genomic_DNA"/>
</dbReference>
<dbReference type="GO" id="GO:0006364">
    <property type="term" value="P:rRNA processing"/>
    <property type="evidence" value="ECO:0007669"/>
    <property type="project" value="InterPro"/>
</dbReference>
<feature type="non-terminal residue" evidence="2">
    <location>
        <position position="60"/>
    </location>
</feature>
<dbReference type="InterPro" id="IPR002676">
    <property type="entry name" value="RimM_N"/>
</dbReference>
<dbReference type="InterPro" id="IPR009000">
    <property type="entry name" value="Transl_B-barrel_sf"/>
</dbReference>
<accession>X1NHV4</accession>
<dbReference type="AlphaFoldDB" id="X1NHV4"/>
<evidence type="ECO:0000259" key="1">
    <source>
        <dbReference type="Pfam" id="PF01782"/>
    </source>
</evidence>
<reference evidence="2" key="1">
    <citation type="journal article" date="2014" name="Front. Microbiol.">
        <title>High frequency of phylogenetically diverse reductive dehalogenase-homologous genes in deep subseafloor sedimentary metagenomes.</title>
        <authorList>
            <person name="Kawai M."/>
            <person name="Futagami T."/>
            <person name="Toyoda A."/>
            <person name="Takaki Y."/>
            <person name="Nishi S."/>
            <person name="Hori S."/>
            <person name="Arai W."/>
            <person name="Tsubouchi T."/>
            <person name="Morono Y."/>
            <person name="Uchiyama I."/>
            <person name="Ito T."/>
            <person name="Fujiyama A."/>
            <person name="Inagaki F."/>
            <person name="Takami H."/>
        </authorList>
    </citation>
    <scope>NUCLEOTIDE SEQUENCE</scope>
    <source>
        <strain evidence="2">Expedition CK06-06</strain>
    </source>
</reference>
<dbReference type="Gene3D" id="2.40.30.60">
    <property type="entry name" value="RimM"/>
    <property type="match status" value="1"/>
</dbReference>